<dbReference type="EMBL" id="KN833786">
    <property type="protein sequence ID" value="KIK19341.1"/>
    <property type="molecule type" value="Genomic_DNA"/>
</dbReference>
<organism evidence="1 2">
    <name type="scientific">Pisolithus microcarpus 441</name>
    <dbReference type="NCBI Taxonomy" id="765257"/>
    <lineage>
        <taxon>Eukaryota</taxon>
        <taxon>Fungi</taxon>
        <taxon>Dikarya</taxon>
        <taxon>Basidiomycota</taxon>
        <taxon>Agaricomycotina</taxon>
        <taxon>Agaricomycetes</taxon>
        <taxon>Agaricomycetidae</taxon>
        <taxon>Boletales</taxon>
        <taxon>Sclerodermatineae</taxon>
        <taxon>Pisolithaceae</taxon>
        <taxon>Pisolithus</taxon>
    </lineage>
</organism>
<dbReference type="AlphaFoldDB" id="A0A0C9YRP5"/>
<sequence length="101" mass="11373">MPVARDVRLLMIPGQVEYRSSSAAADLECCWLASGLVRKLTGTDFSRISQASSRSAHFLWVCLGSHDQNQGTRGCGMDQRKQKPRHWYPRCDKLQKPAKPV</sequence>
<protein>
    <submittedName>
        <fullName evidence="1">Uncharacterized protein</fullName>
    </submittedName>
</protein>
<proteinExistence type="predicted"/>
<accession>A0A0C9YRP5</accession>
<reference evidence="1 2" key="1">
    <citation type="submission" date="2014-04" db="EMBL/GenBank/DDBJ databases">
        <authorList>
            <consortium name="DOE Joint Genome Institute"/>
            <person name="Kuo A."/>
            <person name="Kohler A."/>
            <person name="Costa M.D."/>
            <person name="Nagy L.G."/>
            <person name="Floudas D."/>
            <person name="Copeland A."/>
            <person name="Barry K.W."/>
            <person name="Cichocki N."/>
            <person name="Veneault-Fourrey C."/>
            <person name="LaButti K."/>
            <person name="Lindquist E.A."/>
            <person name="Lipzen A."/>
            <person name="Lundell T."/>
            <person name="Morin E."/>
            <person name="Murat C."/>
            <person name="Sun H."/>
            <person name="Tunlid A."/>
            <person name="Henrissat B."/>
            <person name="Grigoriev I.V."/>
            <person name="Hibbett D.S."/>
            <person name="Martin F."/>
            <person name="Nordberg H.P."/>
            <person name="Cantor M.N."/>
            <person name="Hua S.X."/>
        </authorList>
    </citation>
    <scope>NUCLEOTIDE SEQUENCE [LARGE SCALE GENOMIC DNA]</scope>
    <source>
        <strain evidence="1 2">441</strain>
    </source>
</reference>
<keyword evidence="2" id="KW-1185">Reference proteome</keyword>
<reference evidence="2" key="2">
    <citation type="submission" date="2015-01" db="EMBL/GenBank/DDBJ databases">
        <title>Evolutionary Origins and Diversification of the Mycorrhizal Mutualists.</title>
        <authorList>
            <consortium name="DOE Joint Genome Institute"/>
            <consortium name="Mycorrhizal Genomics Consortium"/>
            <person name="Kohler A."/>
            <person name="Kuo A."/>
            <person name="Nagy L.G."/>
            <person name="Floudas D."/>
            <person name="Copeland A."/>
            <person name="Barry K.W."/>
            <person name="Cichocki N."/>
            <person name="Veneault-Fourrey C."/>
            <person name="LaButti K."/>
            <person name="Lindquist E.A."/>
            <person name="Lipzen A."/>
            <person name="Lundell T."/>
            <person name="Morin E."/>
            <person name="Murat C."/>
            <person name="Riley R."/>
            <person name="Ohm R."/>
            <person name="Sun H."/>
            <person name="Tunlid A."/>
            <person name="Henrissat B."/>
            <person name="Grigoriev I.V."/>
            <person name="Hibbett D.S."/>
            <person name="Martin F."/>
        </authorList>
    </citation>
    <scope>NUCLEOTIDE SEQUENCE [LARGE SCALE GENOMIC DNA]</scope>
    <source>
        <strain evidence="2">441</strain>
    </source>
</reference>
<dbReference type="HOGENOM" id="CLU_2292769_0_0_1"/>
<evidence type="ECO:0000313" key="2">
    <source>
        <dbReference type="Proteomes" id="UP000054018"/>
    </source>
</evidence>
<dbReference type="Proteomes" id="UP000054018">
    <property type="component" value="Unassembled WGS sequence"/>
</dbReference>
<evidence type="ECO:0000313" key="1">
    <source>
        <dbReference type="EMBL" id="KIK19341.1"/>
    </source>
</evidence>
<name>A0A0C9YRP5_9AGAM</name>
<gene>
    <name evidence="1" type="ORF">PISMIDRAFT_155748</name>
</gene>